<dbReference type="Proteomes" id="UP001459277">
    <property type="component" value="Unassembled WGS sequence"/>
</dbReference>
<dbReference type="InterPro" id="IPR036397">
    <property type="entry name" value="RNaseH_sf"/>
</dbReference>
<reference evidence="2 3" key="1">
    <citation type="submission" date="2024-01" db="EMBL/GenBank/DDBJ databases">
        <title>A telomere-to-telomere, gap-free genome of sweet tea (Lithocarpus litseifolius).</title>
        <authorList>
            <person name="Zhou J."/>
        </authorList>
    </citation>
    <scope>NUCLEOTIDE SEQUENCE [LARGE SCALE GENOMIC DNA]</scope>
    <source>
        <strain evidence="2">Zhou-2022a</strain>
        <tissue evidence="2">Leaf</tissue>
    </source>
</reference>
<feature type="domain" description="RNase H type-1" evidence="1">
    <location>
        <begin position="19"/>
        <end position="99"/>
    </location>
</feature>
<dbReference type="CDD" id="cd06222">
    <property type="entry name" value="RNase_H_like"/>
    <property type="match status" value="1"/>
</dbReference>
<proteinExistence type="predicted"/>
<dbReference type="AlphaFoldDB" id="A0AAW2C245"/>
<dbReference type="GO" id="GO:0004523">
    <property type="term" value="F:RNA-DNA hybrid ribonuclease activity"/>
    <property type="evidence" value="ECO:0007669"/>
    <property type="project" value="InterPro"/>
</dbReference>
<dbReference type="InterPro" id="IPR002156">
    <property type="entry name" value="RNaseH_domain"/>
</dbReference>
<comment type="caution">
    <text evidence="2">The sequence shown here is derived from an EMBL/GenBank/DDBJ whole genome shotgun (WGS) entry which is preliminary data.</text>
</comment>
<gene>
    <name evidence="2" type="ORF">SO802_026397</name>
</gene>
<organism evidence="2 3">
    <name type="scientific">Lithocarpus litseifolius</name>
    <dbReference type="NCBI Taxonomy" id="425828"/>
    <lineage>
        <taxon>Eukaryota</taxon>
        <taxon>Viridiplantae</taxon>
        <taxon>Streptophyta</taxon>
        <taxon>Embryophyta</taxon>
        <taxon>Tracheophyta</taxon>
        <taxon>Spermatophyta</taxon>
        <taxon>Magnoliopsida</taxon>
        <taxon>eudicotyledons</taxon>
        <taxon>Gunneridae</taxon>
        <taxon>Pentapetalae</taxon>
        <taxon>rosids</taxon>
        <taxon>fabids</taxon>
        <taxon>Fagales</taxon>
        <taxon>Fagaceae</taxon>
        <taxon>Lithocarpus</taxon>
    </lineage>
</organism>
<evidence type="ECO:0000313" key="3">
    <source>
        <dbReference type="Proteomes" id="UP001459277"/>
    </source>
</evidence>
<dbReference type="PANTHER" id="PTHR47074:SF48">
    <property type="entry name" value="POLYNUCLEOTIDYL TRANSFERASE, RIBONUCLEASE H-LIKE SUPERFAMILY PROTEIN"/>
    <property type="match status" value="1"/>
</dbReference>
<sequence length="110" mass="12386">MQNRRTNWEPPPESAFKLNFNATIFFELNRTDIGVIIRNYKGKVMAAMSARGPTIHSSEEGELLACRKAVEFAIDAGFSRLVLEGDNVNVIKAIILRSQHIFAGECRGRY</sequence>
<evidence type="ECO:0000313" key="2">
    <source>
        <dbReference type="EMBL" id="KAK9991412.1"/>
    </source>
</evidence>
<keyword evidence="3" id="KW-1185">Reference proteome</keyword>
<evidence type="ECO:0000259" key="1">
    <source>
        <dbReference type="Pfam" id="PF13456"/>
    </source>
</evidence>
<accession>A0AAW2C245</accession>
<dbReference type="Gene3D" id="3.30.420.10">
    <property type="entry name" value="Ribonuclease H-like superfamily/Ribonuclease H"/>
    <property type="match status" value="1"/>
</dbReference>
<dbReference type="PANTHER" id="PTHR47074">
    <property type="entry name" value="BNAC02G40300D PROTEIN"/>
    <property type="match status" value="1"/>
</dbReference>
<dbReference type="GO" id="GO:0003676">
    <property type="term" value="F:nucleic acid binding"/>
    <property type="evidence" value="ECO:0007669"/>
    <property type="project" value="InterPro"/>
</dbReference>
<name>A0AAW2C245_9ROSI</name>
<dbReference type="InterPro" id="IPR052929">
    <property type="entry name" value="RNase_H-like_EbsB-rel"/>
</dbReference>
<dbReference type="Pfam" id="PF13456">
    <property type="entry name" value="RVT_3"/>
    <property type="match status" value="1"/>
</dbReference>
<dbReference type="EMBL" id="JAZDWU010000009">
    <property type="protein sequence ID" value="KAK9991412.1"/>
    <property type="molecule type" value="Genomic_DNA"/>
</dbReference>
<protein>
    <recommendedName>
        <fullName evidence="1">RNase H type-1 domain-containing protein</fullName>
    </recommendedName>
</protein>
<dbReference type="InterPro" id="IPR044730">
    <property type="entry name" value="RNase_H-like_dom_plant"/>
</dbReference>